<dbReference type="Proteomes" id="UP000472265">
    <property type="component" value="Chromosome 9"/>
</dbReference>
<protein>
    <submittedName>
        <fullName evidence="12">Cell surface glycoprotein CD200 receptor 1-A-like</fullName>
    </submittedName>
</protein>
<organism evidence="12 13">
    <name type="scientific">Sparus aurata</name>
    <name type="common">Gilthead sea bream</name>
    <dbReference type="NCBI Taxonomy" id="8175"/>
    <lineage>
        <taxon>Eukaryota</taxon>
        <taxon>Metazoa</taxon>
        <taxon>Chordata</taxon>
        <taxon>Craniata</taxon>
        <taxon>Vertebrata</taxon>
        <taxon>Euteleostomi</taxon>
        <taxon>Actinopterygii</taxon>
        <taxon>Neopterygii</taxon>
        <taxon>Teleostei</taxon>
        <taxon>Neoteleostei</taxon>
        <taxon>Acanthomorphata</taxon>
        <taxon>Eupercaria</taxon>
        <taxon>Spariformes</taxon>
        <taxon>Sparidae</taxon>
        <taxon>Sparus</taxon>
    </lineage>
</organism>
<keyword evidence="4 9" id="KW-1133">Transmembrane helix</keyword>
<dbReference type="SUPFAM" id="SSF48726">
    <property type="entry name" value="Immunoglobulin"/>
    <property type="match status" value="2"/>
</dbReference>
<keyword evidence="6" id="KW-1015">Disulfide bond</keyword>
<evidence type="ECO:0000256" key="10">
    <source>
        <dbReference type="SAM" id="SignalP"/>
    </source>
</evidence>
<dbReference type="Ensembl" id="ENSSAUT00010035840.1">
    <property type="protein sequence ID" value="ENSSAUP00010034016.1"/>
    <property type="gene ID" value="ENSSAUG00010014422.1"/>
</dbReference>
<comment type="subcellular location">
    <subcellularLocation>
        <location evidence="1">Membrane</location>
        <topology evidence="1">Single-pass membrane protein</topology>
    </subcellularLocation>
</comment>
<dbReference type="InterPro" id="IPR036179">
    <property type="entry name" value="Ig-like_dom_sf"/>
</dbReference>
<feature type="domain" description="Ig-like" evidence="11">
    <location>
        <begin position="30"/>
        <end position="140"/>
    </location>
</feature>
<dbReference type="AlphaFoldDB" id="A0A671WBM7"/>
<dbReference type="InterPro" id="IPR007110">
    <property type="entry name" value="Ig-like_dom"/>
</dbReference>
<evidence type="ECO:0000256" key="3">
    <source>
        <dbReference type="ARBA" id="ARBA00022692"/>
    </source>
</evidence>
<dbReference type="RefSeq" id="XP_030283330.1">
    <property type="nucleotide sequence ID" value="XM_030427470.1"/>
</dbReference>
<dbReference type="Pfam" id="PF08205">
    <property type="entry name" value="C2-set_2"/>
    <property type="match status" value="1"/>
</dbReference>
<evidence type="ECO:0000256" key="5">
    <source>
        <dbReference type="ARBA" id="ARBA00023136"/>
    </source>
</evidence>
<evidence type="ECO:0000259" key="11">
    <source>
        <dbReference type="PROSITE" id="PS50835"/>
    </source>
</evidence>
<feature type="chain" id="PRO_5025627162" evidence="10">
    <location>
        <begin position="21"/>
        <end position="307"/>
    </location>
</feature>
<evidence type="ECO:0000256" key="2">
    <source>
        <dbReference type="ARBA" id="ARBA00008215"/>
    </source>
</evidence>
<dbReference type="InParanoid" id="A0A671WBM7"/>
<dbReference type="GO" id="GO:0016020">
    <property type="term" value="C:membrane"/>
    <property type="evidence" value="ECO:0007669"/>
    <property type="project" value="UniProtKB-SubCell"/>
</dbReference>
<feature type="signal peptide" evidence="10">
    <location>
        <begin position="1"/>
        <end position="20"/>
    </location>
</feature>
<dbReference type="PANTHER" id="PTHR21462">
    <property type="entry name" value="CELL SURFACE GLYCOPROTEIN OX2 RECEPTOR PRECURSOR"/>
    <property type="match status" value="1"/>
</dbReference>
<evidence type="ECO:0000256" key="9">
    <source>
        <dbReference type="SAM" id="Phobius"/>
    </source>
</evidence>
<keyword evidence="3 9" id="KW-0812">Transmembrane</keyword>
<dbReference type="GO" id="GO:0038023">
    <property type="term" value="F:signaling receptor activity"/>
    <property type="evidence" value="ECO:0007669"/>
    <property type="project" value="InterPro"/>
</dbReference>
<keyword evidence="13" id="KW-1185">Reference proteome</keyword>
<dbReference type="GO" id="GO:0009986">
    <property type="term" value="C:cell surface"/>
    <property type="evidence" value="ECO:0007669"/>
    <property type="project" value="UniProtKB-ARBA"/>
</dbReference>
<evidence type="ECO:0000313" key="13">
    <source>
        <dbReference type="Proteomes" id="UP000472265"/>
    </source>
</evidence>
<dbReference type="GeneTree" id="ENSGT00730000112894"/>
<dbReference type="InterPro" id="IPR040012">
    <property type="entry name" value="CD200R"/>
</dbReference>
<dbReference type="InterPro" id="IPR013106">
    <property type="entry name" value="Ig_V-set"/>
</dbReference>
<evidence type="ECO:0000256" key="1">
    <source>
        <dbReference type="ARBA" id="ARBA00004167"/>
    </source>
</evidence>
<keyword evidence="10" id="KW-0732">Signal</keyword>
<sequence length="307" mass="34259">MRDMIWIYAAFILLLSEAWSLGPGTNSTSPSFNDSSIGGDVVIHSAFNKGSDVNLTCSNKTWNETLYVIWTIQMKYRIECKISLDDGDRRVDTCKDGKSLYTSSTQSYLHIPAFTNGDEGVYKCESVYKGGIDRYEINVAITVPPRISAWLEKEDNKMVAMCKAERGKPAANIFWNHEGNLSDVKTSSDKDGFFTVESRLEISEGMNTENLSCAISHPYWSEEKVLEPKLTKGHVTWLCVSAVAGLVFLAAVVIFAQKKLMILRQCQQSDSSPSKTAPTEDVEEVEPYASYVQRVNSIYNSSADLFT</sequence>
<reference evidence="12" key="3">
    <citation type="submission" date="2025-09" db="UniProtKB">
        <authorList>
            <consortium name="Ensembl"/>
        </authorList>
    </citation>
    <scope>IDENTIFICATION</scope>
</reference>
<reference evidence="12" key="2">
    <citation type="submission" date="2025-08" db="UniProtKB">
        <authorList>
            <consortium name="Ensembl"/>
        </authorList>
    </citation>
    <scope>IDENTIFICATION</scope>
</reference>
<evidence type="ECO:0000313" key="12">
    <source>
        <dbReference type="Ensembl" id="ENSSAUP00010034016.1"/>
    </source>
</evidence>
<dbReference type="PROSITE" id="PS50835">
    <property type="entry name" value="IG_LIKE"/>
    <property type="match status" value="2"/>
</dbReference>
<evidence type="ECO:0000256" key="6">
    <source>
        <dbReference type="ARBA" id="ARBA00023157"/>
    </source>
</evidence>
<dbReference type="GO" id="GO:0150077">
    <property type="term" value="P:regulation of neuroinflammatory response"/>
    <property type="evidence" value="ECO:0007669"/>
    <property type="project" value="InterPro"/>
</dbReference>
<evidence type="ECO:0000256" key="8">
    <source>
        <dbReference type="ARBA" id="ARBA00023180"/>
    </source>
</evidence>
<dbReference type="OrthoDB" id="8915654at2759"/>
<dbReference type="GeneID" id="115587572"/>
<feature type="domain" description="Ig-like" evidence="11">
    <location>
        <begin position="145"/>
        <end position="231"/>
    </location>
</feature>
<name>A0A671WBM7_SPAAU</name>
<reference evidence="12" key="1">
    <citation type="submission" date="2021-04" db="EMBL/GenBank/DDBJ databases">
        <authorList>
            <consortium name="Wellcome Sanger Institute Data Sharing"/>
        </authorList>
    </citation>
    <scope>NUCLEOTIDE SEQUENCE [LARGE SCALE GENOMIC DNA]</scope>
</reference>
<keyword evidence="7" id="KW-0675">Receptor</keyword>
<dbReference type="OMA" id="MKAGTNM"/>
<feature type="transmembrane region" description="Helical" evidence="9">
    <location>
        <begin position="235"/>
        <end position="256"/>
    </location>
</feature>
<dbReference type="InterPro" id="IPR013162">
    <property type="entry name" value="CD80_C2-set"/>
</dbReference>
<dbReference type="Gene3D" id="2.60.40.10">
    <property type="entry name" value="Immunoglobulins"/>
    <property type="match status" value="2"/>
</dbReference>
<evidence type="ECO:0000256" key="4">
    <source>
        <dbReference type="ARBA" id="ARBA00022989"/>
    </source>
</evidence>
<proteinExistence type="inferred from homology"/>
<keyword evidence="5 9" id="KW-0472">Membrane</keyword>
<evidence type="ECO:0000256" key="7">
    <source>
        <dbReference type="ARBA" id="ARBA00023170"/>
    </source>
</evidence>
<keyword evidence="8" id="KW-0325">Glycoprotein</keyword>
<dbReference type="PANTHER" id="PTHR21462:SF2">
    <property type="entry name" value="CELL SURFACE GLYCOPROTEIN CD200 RECEPTOR 2"/>
    <property type="match status" value="1"/>
</dbReference>
<dbReference type="InterPro" id="IPR013783">
    <property type="entry name" value="Ig-like_fold"/>
</dbReference>
<comment type="similarity">
    <text evidence="2">Belongs to the CD200R family.</text>
</comment>
<accession>A0A671WBM7</accession>
<dbReference type="Pfam" id="PF07686">
    <property type="entry name" value="V-set"/>
    <property type="match status" value="1"/>
</dbReference>
<gene>
    <name evidence="12" type="primary">LOC115587572</name>
</gene>